<gene>
    <name evidence="1" type="ORF">TGAMA5MH_02050</name>
</gene>
<dbReference type="AlphaFoldDB" id="A0A2K0TM39"/>
<protein>
    <submittedName>
        <fullName evidence="1">Uncharacterized protein</fullName>
    </submittedName>
</protein>
<sequence length="207" mass="24397">MLTDRVALWMMETLALLPLGMPKESFTIILDGGEAPEKCSDIFEQIVQRDAVWQAAWETVAANELAEESFLDKRLHNCYRMDGFPEAMRDMENNLHGFIQCAFDLRPSIWDVEKETEKFRHLTLEESNALPVINQMFFQPPEPLPTWQDLLAENILPEFFGEQEVVESEFNYEWHLIETDDEEIEDDESQPDLKLYVFQPRRPHFRL</sequence>
<organism evidence="1 2">
    <name type="scientific">Trichoderma gamsii</name>
    <dbReference type="NCBI Taxonomy" id="398673"/>
    <lineage>
        <taxon>Eukaryota</taxon>
        <taxon>Fungi</taxon>
        <taxon>Dikarya</taxon>
        <taxon>Ascomycota</taxon>
        <taxon>Pezizomycotina</taxon>
        <taxon>Sordariomycetes</taxon>
        <taxon>Hypocreomycetidae</taxon>
        <taxon>Hypocreales</taxon>
        <taxon>Hypocreaceae</taxon>
        <taxon>Trichoderma</taxon>
    </lineage>
</organism>
<dbReference type="EMBL" id="MTYH01000015">
    <property type="protein sequence ID" value="PNP46592.1"/>
    <property type="molecule type" value="Genomic_DNA"/>
</dbReference>
<reference evidence="1 2" key="1">
    <citation type="submission" date="2017-02" db="EMBL/GenBank/DDBJ databases">
        <title>Genomes of Trichoderma spp. with biocontrol activity.</title>
        <authorList>
            <person name="Gardiner D."/>
            <person name="Kazan K."/>
            <person name="Vos C."/>
            <person name="Harvey P."/>
        </authorList>
    </citation>
    <scope>NUCLEOTIDE SEQUENCE [LARGE SCALE GENOMIC DNA]</scope>
    <source>
        <strain evidence="1 2">A5MH</strain>
    </source>
</reference>
<dbReference type="Proteomes" id="UP000236546">
    <property type="component" value="Unassembled WGS sequence"/>
</dbReference>
<accession>A0A2K0TM39</accession>
<evidence type="ECO:0000313" key="2">
    <source>
        <dbReference type="Proteomes" id="UP000236546"/>
    </source>
</evidence>
<proteinExistence type="predicted"/>
<comment type="caution">
    <text evidence="1">The sequence shown here is derived from an EMBL/GenBank/DDBJ whole genome shotgun (WGS) entry which is preliminary data.</text>
</comment>
<dbReference type="OrthoDB" id="5062850at2759"/>
<name>A0A2K0TM39_9HYPO</name>
<evidence type="ECO:0000313" key="1">
    <source>
        <dbReference type="EMBL" id="PNP46592.1"/>
    </source>
</evidence>